<reference evidence="1 2" key="1">
    <citation type="submission" date="2014-12" db="EMBL/GenBank/DDBJ databases">
        <title>Genome assembly of Enhygromyxa salina DSM 15201.</title>
        <authorList>
            <person name="Sharma G."/>
            <person name="Subramanian S."/>
        </authorList>
    </citation>
    <scope>NUCLEOTIDE SEQUENCE [LARGE SCALE GENOMIC DNA]</scope>
    <source>
        <strain evidence="1 2">DSM 15201</strain>
    </source>
</reference>
<dbReference type="EMBL" id="JMCC02000052">
    <property type="protein sequence ID" value="KIG15524.1"/>
    <property type="molecule type" value="Genomic_DNA"/>
</dbReference>
<dbReference type="RefSeq" id="WP_052551566.1">
    <property type="nucleotide sequence ID" value="NZ_JMCC02000052.1"/>
</dbReference>
<comment type="caution">
    <text evidence="1">The sequence shown here is derived from an EMBL/GenBank/DDBJ whole genome shotgun (WGS) entry which is preliminary data.</text>
</comment>
<sequence>MRTEVLLRQLAGLDHRERIAALVAHTRALPAAQARAFGRELWSGDTHQRMLALHVAEQCEDMELAWLALEDSSRSVRACAAKLVGRGAPAIPVSVLDTLDTLTLRRVYNEVARRSRASVAELLVDGLIARERFDEAARLLSVCAEPAVAARLDHPWPDVVWIRLAGHHPTLLVARIEQLFAADPARPDLIWRRFDVGVWSKLARSQPQALADWIDRFADADSLPFPLRAALPWLTCWSPARVVAWLSTRIAWTCASALPRGLAKRVHQLDDASLVPLCQGLARGAPERLGQLLSCMPHTRRGQLFERAVAPLELARIEWPTSLLARLPLSLRDREAARMLELSRAQTDGSWRRELLGLRWIQLARPLLELEGRAAQATERAEAHVALIRSSAGSREGMAQTLAWLKRIKNEQDPVRMAVLGALAEIPATRFDEPEPLDEVLAPIFEARDTSWATRSKAARLAQRLLCAHASAPDSPMFSLGVSILERLAGQGGTLDLPRLYHNLPRGAERAIFAVLWPWIEAANKRQQETHVVRLWMALGKRAWRVPELGAVMSELIWHGHKSNAGNAAQRWIEDPKTRDERVRELVKRDRSALYLRAVFDHCLARRQTLLADRFASKAPRGRFHDGKVVTIPWIHNEALFGRWTTELQQQYLALIDAAEASPKQFAQTRAALVKLRGHVPLTQIADLRGALESTDVNVQEAALGVLVWLDDAAPGLPILLEHLDGDRARVAMYAMPRMARLIPRERLVHALAQLLARPWLKVTVHKEALRLLGQLATAPALALLRESWAKPLHRDVRIAALHAARSVPGQEDAWEILTSAARDDDQDVARAVVEVGLSSLPAAYRPRYLEVMGTVADHPSPLARTALFTSLSGGWASVSPVRASEVAAAVVGRLDLHDPWRHAAEVLAQGARSPKTHAICVALVEQLIAAAQVDLAPAGERDQLAHQRLRGVLDALSADRHPNNAVLLELLAAKLCAQPRWWLAGARLGIAAASNDRLGAVVIELVAAAPTARCALLLEAPVSAAARLGARAWTDEQAGLVIDQLIGSEAAARILALGVLSEFGPRSGWAAPFVARLERLREDGDLDVQSAALELWVS</sequence>
<accession>A0A0C1ZCT9</accession>
<evidence type="ECO:0008006" key="3">
    <source>
        <dbReference type="Google" id="ProtNLM"/>
    </source>
</evidence>
<evidence type="ECO:0000313" key="1">
    <source>
        <dbReference type="EMBL" id="KIG15524.1"/>
    </source>
</evidence>
<dbReference type="Proteomes" id="UP000031599">
    <property type="component" value="Unassembled WGS sequence"/>
</dbReference>
<evidence type="ECO:0000313" key="2">
    <source>
        <dbReference type="Proteomes" id="UP000031599"/>
    </source>
</evidence>
<name>A0A0C1ZCT9_9BACT</name>
<dbReference type="SUPFAM" id="SSF48371">
    <property type="entry name" value="ARM repeat"/>
    <property type="match status" value="1"/>
</dbReference>
<gene>
    <name evidence="1" type="ORF">DB30_05547</name>
</gene>
<dbReference type="AlphaFoldDB" id="A0A0C1ZCT9"/>
<proteinExistence type="predicted"/>
<organism evidence="1 2">
    <name type="scientific">Enhygromyxa salina</name>
    <dbReference type="NCBI Taxonomy" id="215803"/>
    <lineage>
        <taxon>Bacteria</taxon>
        <taxon>Pseudomonadati</taxon>
        <taxon>Myxococcota</taxon>
        <taxon>Polyangia</taxon>
        <taxon>Nannocystales</taxon>
        <taxon>Nannocystaceae</taxon>
        <taxon>Enhygromyxa</taxon>
    </lineage>
</organism>
<protein>
    <recommendedName>
        <fullName evidence="3">HEAT repeat protein</fullName>
    </recommendedName>
</protein>
<dbReference type="InterPro" id="IPR016024">
    <property type="entry name" value="ARM-type_fold"/>
</dbReference>